<name>A0A250XFP6_9CHLO</name>
<dbReference type="InterPro" id="IPR029063">
    <property type="entry name" value="SAM-dependent_MTases_sf"/>
</dbReference>
<dbReference type="Pfam" id="PF10294">
    <property type="entry name" value="Methyltransf_16"/>
    <property type="match status" value="1"/>
</dbReference>
<proteinExistence type="predicted"/>
<dbReference type="InterPro" id="IPR038899">
    <property type="entry name" value="METTL22"/>
</dbReference>
<dbReference type="InterPro" id="IPR019410">
    <property type="entry name" value="Methyltransf_16"/>
</dbReference>
<dbReference type="GO" id="GO:0005634">
    <property type="term" value="C:nucleus"/>
    <property type="evidence" value="ECO:0007669"/>
    <property type="project" value="TreeGrafter"/>
</dbReference>
<dbReference type="PANTHER" id="PTHR23108:SF3">
    <property type="entry name" value="METHYLTRANSFERASE FAMILY PROTEIN"/>
    <property type="match status" value="1"/>
</dbReference>
<comment type="caution">
    <text evidence="2">The sequence shown here is derived from an EMBL/GenBank/DDBJ whole genome shotgun (WGS) entry which is preliminary data.</text>
</comment>
<dbReference type="AlphaFoldDB" id="A0A250XFP6"/>
<evidence type="ECO:0000256" key="1">
    <source>
        <dbReference type="SAM" id="MobiDB-lite"/>
    </source>
</evidence>
<keyword evidence="3" id="KW-1185">Reference proteome</keyword>
<reference evidence="2 3" key="1">
    <citation type="submission" date="2017-08" db="EMBL/GenBank/DDBJ databases">
        <title>Acidophilic green algal genome provides insights into adaptation to an acidic environment.</title>
        <authorList>
            <person name="Hirooka S."/>
            <person name="Hirose Y."/>
            <person name="Kanesaki Y."/>
            <person name="Higuchi S."/>
            <person name="Fujiwara T."/>
            <person name="Onuma R."/>
            <person name="Era A."/>
            <person name="Ohbayashi R."/>
            <person name="Uzuka A."/>
            <person name="Nozaki H."/>
            <person name="Yoshikawa H."/>
            <person name="Miyagishima S.Y."/>
        </authorList>
    </citation>
    <scope>NUCLEOTIDE SEQUENCE [LARGE SCALE GENOMIC DNA]</scope>
    <source>
        <strain evidence="2 3">NIES-2499</strain>
    </source>
</reference>
<evidence type="ECO:0000313" key="3">
    <source>
        <dbReference type="Proteomes" id="UP000232323"/>
    </source>
</evidence>
<accession>A0A250XFP6</accession>
<dbReference type="OrthoDB" id="413520at2759"/>
<dbReference type="SUPFAM" id="SSF53335">
    <property type="entry name" value="S-adenosyl-L-methionine-dependent methyltransferases"/>
    <property type="match status" value="1"/>
</dbReference>
<evidence type="ECO:0000313" key="2">
    <source>
        <dbReference type="EMBL" id="GAX81883.1"/>
    </source>
</evidence>
<dbReference type="EMBL" id="BEGY01000072">
    <property type="protein sequence ID" value="GAX81883.1"/>
    <property type="molecule type" value="Genomic_DNA"/>
</dbReference>
<dbReference type="PANTHER" id="PTHR23108">
    <property type="entry name" value="METHYLTRANSFERASE-RELATED"/>
    <property type="match status" value="1"/>
</dbReference>
<feature type="region of interest" description="Disordered" evidence="1">
    <location>
        <begin position="281"/>
        <end position="300"/>
    </location>
</feature>
<gene>
    <name evidence="2" type="ORF">CEUSTIGMA_g9311.t1</name>
</gene>
<sequence>MADMVGLPGLRLTSADAGSDAGDSTGGFVWGSAWLGMGGKHVLELGSGTGLVGITCALLGGRVCLTDVAGLIPQIQENIDLNITGISDSGGSAEAWKLEWSDTVTPLLPEEQTGFDMIVGWDDSAKQLLVGWDDSAKQLLVGWDDTAKQLLVGWDDTAKQLLVGWDDTAKQLLVGWDDTAKQLLVGWDDTAKQLLVGWDDSAKQLLVGSDITYEQNAIRMLCQLLKRLLMLVTRNRGQQPDVFLMHRHRSKALDTFMEEEFEDHGFLLIPVDMDDEQRHRQWRGQSNQGRMDESGATASCLKSSTLDNEAEANCTVYDDDERHYTLFKVQCVKDELKE</sequence>
<dbReference type="Gene3D" id="3.40.50.150">
    <property type="entry name" value="Vaccinia Virus protein VP39"/>
    <property type="match status" value="2"/>
</dbReference>
<dbReference type="Proteomes" id="UP000232323">
    <property type="component" value="Unassembled WGS sequence"/>
</dbReference>
<protein>
    <submittedName>
        <fullName evidence="2">Uncharacterized protein</fullName>
    </submittedName>
</protein>
<organism evidence="2 3">
    <name type="scientific">Chlamydomonas eustigma</name>
    <dbReference type="NCBI Taxonomy" id="1157962"/>
    <lineage>
        <taxon>Eukaryota</taxon>
        <taxon>Viridiplantae</taxon>
        <taxon>Chlorophyta</taxon>
        <taxon>core chlorophytes</taxon>
        <taxon>Chlorophyceae</taxon>
        <taxon>CS clade</taxon>
        <taxon>Chlamydomonadales</taxon>
        <taxon>Chlamydomonadaceae</taxon>
        <taxon>Chlamydomonas</taxon>
    </lineage>
</organism>
<dbReference type="GO" id="GO:0008276">
    <property type="term" value="F:protein methyltransferase activity"/>
    <property type="evidence" value="ECO:0007669"/>
    <property type="project" value="InterPro"/>
</dbReference>